<dbReference type="OrthoDB" id="5867293at2759"/>
<name>A0A016RW82_9BILA</name>
<keyword evidence="2" id="KW-1133">Transmembrane helix</keyword>
<organism evidence="3 4">
    <name type="scientific">Ancylostoma ceylanicum</name>
    <dbReference type="NCBI Taxonomy" id="53326"/>
    <lineage>
        <taxon>Eukaryota</taxon>
        <taxon>Metazoa</taxon>
        <taxon>Ecdysozoa</taxon>
        <taxon>Nematoda</taxon>
        <taxon>Chromadorea</taxon>
        <taxon>Rhabditida</taxon>
        <taxon>Rhabditina</taxon>
        <taxon>Rhabditomorpha</taxon>
        <taxon>Strongyloidea</taxon>
        <taxon>Ancylostomatidae</taxon>
        <taxon>Ancylostomatinae</taxon>
        <taxon>Ancylostoma</taxon>
    </lineage>
</organism>
<gene>
    <name evidence="3" type="primary">Acey_s0356.g3355</name>
    <name evidence="3" type="ORF">Y032_0356g3355</name>
</gene>
<dbReference type="EMBL" id="JARK01001692">
    <property type="protein sequence ID" value="EYB82583.1"/>
    <property type="molecule type" value="Genomic_DNA"/>
</dbReference>
<evidence type="ECO:0000313" key="4">
    <source>
        <dbReference type="Proteomes" id="UP000024635"/>
    </source>
</evidence>
<dbReference type="Proteomes" id="UP000024635">
    <property type="component" value="Unassembled WGS sequence"/>
</dbReference>
<evidence type="ECO:0000256" key="2">
    <source>
        <dbReference type="SAM" id="Phobius"/>
    </source>
</evidence>
<feature type="compositionally biased region" description="Basic and acidic residues" evidence="1">
    <location>
        <begin position="70"/>
        <end position="86"/>
    </location>
</feature>
<reference evidence="4" key="1">
    <citation type="journal article" date="2015" name="Nat. Genet.">
        <title>The genome and transcriptome of the zoonotic hookworm Ancylostoma ceylanicum identify infection-specific gene families.</title>
        <authorList>
            <person name="Schwarz E.M."/>
            <person name="Hu Y."/>
            <person name="Antoshechkin I."/>
            <person name="Miller M.M."/>
            <person name="Sternberg P.W."/>
            <person name="Aroian R.V."/>
        </authorList>
    </citation>
    <scope>NUCLEOTIDE SEQUENCE</scope>
    <source>
        <strain evidence="4">HY135</strain>
    </source>
</reference>
<accession>A0A016RW82</accession>
<evidence type="ECO:0000256" key="1">
    <source>
        <dbReference type="SAM" id="MobiDB-lite"/>
    </source>
</evidence>
<comment type="caution">
    <text evidence="3">The sequence shown here is derived from an EMBL/GenBank/DDBJ whole genome shotgun (WGS) entry which is preliminary data.</text>
</comment>
<feature type="transmembrane region" description="Helical" evidence="2">
    <location>
        <begin position="102"/>
        <end position="121"/>
    </location>
</feature>
<keyword evidence="2" id="KW-0472">Membrane</keyword>
<sequence length="268" mass="30127">MGRIKELVTNSEGIVREAIITLPSHRQIRRPVNLLVPMELDDNPSCSNREDESISQDKSTSLGNIQAIPTDDKSDGGQSKHNEQRTSRYNLRQRRQVNYKEFLTVSQITTALAVLLTVVVFGETAQTTPLSAIAPMRDYVEARNIRCIKGGVELASINQISYEVCAEEFCTIYESPQAKETVRFPAQVVLHEHQVQWKFVNDESVKTIVTTCPAAPFCEHIDCTFCSAVIFNPECWPFKAIFATTILLYFVITGCYVFLYVPLTLGTP</sequence>
<evidence type="ECO:0000313" key="3">
    <source>
        <dbReference type="EMBL" id="EYB82583.1"/>
    </source>
</evidence>
<feature type="region of interest" description="Disordered" evidence="1">
    <location>
        <begin position="41"/>
        <end position="88"/>
    </location>
</feature>
<feature type="transmembrane region" description="Helical" evidence="2">
    <location>
        <begin position="240"/>
        <end position="263"/>
    </location>
</feature>
<proteinExistence type="predicted"/>
<evidence type="ECO:0008006" key="5">
    <source>
        <dbReference type="Google" id="ProtNLM"/>
    </source>
</evidence>
<keyword evidence="4" id="KW-1185">Reference proteome</keyword>
<protein>
    <recommendedName>
        <fullName evidence="5">Phlebovirus glycoprotein G2 fusion domain-containing protein</fullName>
    </recommendedName>
</protein>
<keyword evidence="2" id="KW-0812">Transmembrane</keyword>
<dbReference type="AlphaFoldDB" id="A0A016RW82"/>